<dbReference type="Proteomes" id="UP000050381">
    <property type="component" value="Unassembled WGS sequence"/>
</dbReference>
<proteinExistence type="predicted"/>
<sequence length="493" mass="56189">MNRKILIHAIARWPKLTATFLILALWDFATPYVSVYYSDKADGELSYTWITDHRISRGGIRPGGATGDSGHIFQKKDFFMYFFWHNSTFSGCVNIDPQWPENTIFIDANGRIDLNVKGATDVKRFSLCPGGEDPDFLGLARPVESHRIFSPSQSAHLNLNSRYPRHMTLFPSLIDLPRQLRHSEVRDLAWVILAPPMLEVAPWPQRHPLAGSDWVQDPQRLADFLWQLDRDSRPLEDWLALATTRRLGRYYERLWQFAVQHAPGVEIIAANLPIRLGSQTLGELDMLLRDREGVHHVELAIKLYLGPQDGDGRDPASWLGPGCQDRLDRKLAHLSQHQLPMSARPESRAALAALGVEAFSAQLWLGGYLLYPWPGSCEPPAGVHPQHLKGRWLHQRDWKPFVAQSSPGRWQPLPRHAWLAPALYHDAWSDQQLRDWLAELDPLAPAQLLVRLKENTEGNWEEAERLFLVSDMWPNLADTSHLLNSIEVPAQPV</sequence>
<evidence type="ECO:0000313" key="1">
    <source>
        <dbReference type="EMBL" id="KPW93941.1"/>
    </source>
</evidence>
<dbReference type="InterPro" id="IPR015003">
    <property type="entry name" value="DUF1853"/>
</dbReference>
<comment type="caution">
    <text evidence="1">The sequence shown here is derived from an EMBL/GenBank/DDBJ whole genome shotgun (WGS) entry which is preliminary data.</text>
</comment>
<dbReference type="EMBL" id="LJQD01000333">
    <property type="protein sequence ID" value="KPW93941.1"/>
    <property type="molecule type" value="Genomic_DNA"/>
</dbReference>
<name>A0A0P9N7Y8_PSESX</name>
<protein>
    <recommendedName>
        <fullName evidence="2">Cobaltochelatase</fullName>
    </recommendedName>
</protein>
<organism evidence="1">
    <name type="scientific">Pseudomonas syringae pv. castaneae</name>
    <dbReference type="NCBI Taxonomy" id="264450"/>
    <lineage>
        <taxon>Bacteria</taxon>
        <taxon>Pseudomonadati</taxon>
        <taxon>Pseudomonadota</taxon>
        <taxon>Gammaproteobacteria</taxon>
        <taxon>Pseudomonadales</taxon>
        <taxon>Pseudomonadaceae</taxon>
        <taxon>Pseudomonas</taxon>
        <taxon>Pseudomonas syringae</taxon>
    </lineage>
</organism>
<dbReference type="Pfam" id="PF08907">
    <property type="entry name" value="DUF1853"/>
    <property type="match status" value="1"/>
</dbReference>
<accession>A0A0P9N7Y8</accession>
<evidence type="ECO:0008006" key="2">
    <source>
        <dbReference type="Google" id="ProtNLM"/>
    </source>
</evidence>
<reference evidence="1" key="1">
    <citation type="submission" date="2015-09" db="EMBL/GenBank/DDBJ databases">
        <title>Genome announcement of multiple Pseudomonas syringae strains.</title>
        <authorList>
            <person name="Thakur S."/>
            <person name="Wang P.W."/>
            <person name="Gong Y."/>
            <person name="Weir B.S."/>
            <person name="Guttman D.S."/>
        </authorList>
    </citation>
    <scope>NUCLEOTIDE SEQUENCE [LARGE SCALE GENOMIC DNA]</scope>
    <source>
        <strain evidence="1">ICMP9419</strain>
    </source>
</reference>
<dbReference type="PATRIC" id="fig|264450.4.peg.20"/>
<gene>
    <name evidence="1" type="ORF">ALO79_100268</name>
</gene>
<dbReference type="AlphaFoldDB" id="A0A0P9N7Y8"/>